<proteinExistence type="predicted"/>
<dbReference type="OrthoDB" id="5862020at2"/>
<organism evidence="1 3">
    <name type="scientific">Photobacterium toruni</name>
    <dbReference type="NCBI Taxonomy" id="1935446"/>
    <lineage>
        <taxon>Bacteria</taxon>
        <taxon>Pseudomonadati</taxon>
        <taxon>Pseudomonadota</taxon>
        <taxon>Gammaproteobacteria</taxon>
        <taxon>Vibrionales</taxon>
        <taxon>Vibrionaceae</taxon>
        <taxon>Photobacterium</taxon>
    </lineage>
</organism>
<accession>A0A1T4UVR2</accession>
<reference evidence="1 3" key="1">
    <citation type="submission" date="2017-02" db="EMBL/GenBank/DDBJ databases">
        <authorList>
            <person name="Peterson S.W."/>
        </authorList>
    </citation>
    <scope>NUCLEOTIDE SEQUENCE [LARGE SCALE GENOMIC DNA]</scope>
    <source>
        <strain evidence="1 3">CECT 9189</strain>
    </source>
</reference>
<evidence type="ECO:0000313" key="2">
    <source>
        <dbReference type="EMBL" id="SKA56839.1"/>
    </source>
</evidence>
<dbReference type="EMBL" id="FUWP01000036">
    <property type="protein sequence ID" value="SKA56839.1"/>
    <property type="molecule type" value="Genomic_DNA"/>
</dbReference>
<evidence type="ECO:0000313" key="3">
    <source>
        <dbReference type="Proteomes" id="UP000191116"/>
    </source>
</evidence>
<gene>
    <name evidence="1" type="ORF">CZ814_03781</name>
    <name evidence="2" type="ORF">CZ814_03798</name>
</gene>
<sequence>MQNKIQKVLSKFGLKGISYDPCSGGGKALVSAEEQLAAVGLCWSKSPVGWLILFVEGLKDQHAYKMLSIATRAETLRLMADWRGCYPEQAIISLTESAISEAIQRYGQICLECGGSAIVIDKNRNRCKCPCCKQGRIAWTQEVRFAYFCRSFPITFSRFKKYERILLRLVDWLQANRTAACLTISDQMELEEKEALIYE</sequence>
<dbReference type="AlphaFoldDB" id="A0A1T4UVR2"/>
<name>A0A1T4UVR2_9GAMM</name>
<dbReference type="RefSeq" id="WP_080176452.1">
    <property type="nucleotide sequence ID" value="NZ_AP024859.1"/>
</dbReference>
<protein>
    <submittedName>
        <fullName evidence="1">Uncharacterized protein</fullName>
    </submittedName>
</protein>
<evidence type="ECO:0000313" key="1">
    <source>
        <dbReference type="EMBL" id="SKA56764.1"/>
    </source>
</evidence>
<dbReference type="Proteomes" id="UP000191116">
    <property type="component" value="Unassembled WGS sequence"/>
</dbReference>
<dbReference type="EMBL" id="FUWP01000036">
    <property type="protein sequence ID" value="SKA56764.1"/>
    <property type="molecule type" value="Genomic_DNA"/>
</dbReference>